<feature type="region of interest" description="Disordered" evidence="1">
    <location>
        <begin position="50"/>
        <end position="70"/>
    </location>
</feature>
<dbReference type="OrthoDB" id="10574273at2759"/>
<gene>
    <name evidence="2" type="ORF">F0562_026391</name>
</gene>
<reference evidence="2 3" key="1">
    <citation type="submission" date="2019-09" db="EMBL/GenBank/DDBJ databases">
        <title>A chromosome-level genome assembly of the Chinese tupelo Nyssa sinensis.</title>
        <authorList>
            <person name="Yang X."/>
            <person name="Kang M."/>
            <person name="Yang Y."/>
            <person name="Xiong H."/>
            <person name="Wang M."/>
            <person name="Zhang Z."/>
            <person name="Wang Z."/>
            <person name="Wu H."/>
            <person name="Ma T."/>
            <person name="Liu J."/>
            <person name="Xi Z."/>
        </authorList>
    </citation>
    <scope>NUCLEOTIDE SEQUENCE [LARGE SCALE GENOMIC DNA]</scope>
    <source>
        <strain evidence="2">J267</strain>
        <tissue evidence="2">Leaf</tissue>
    </source>
</reference>
<dbReference type="Proteomes" id="UP000325577">
    <property type="component" value="Linkage Group LG14"/>
</dbReference>
<name>A0A5J5BAK4_9ASTE</name>
<accession>A0A5J5BAK4</accession>
<protein>
    <submittedName>
        <fullName evidence="2">Uncharacterized protein</fullName>
    </submittedName>
</protein>
<evidence type="ECO:0000313" key="3">
    <source>
        <dbReference type="Proteomes" id="UP000325577"/>
    </source>
</evidence>
<evidence type="ECO:0000256" key="1">
    <source>
        <dbReference type="SAM" id="MobiDB-lite"/>
    </source>
</evidence>
<dbReference type="AlphaFoldDB" id="A0A5J5BAK4"/>
<sequence length="120" mass="13258">MSESFEPYRNLEALTSKPGCPIVPLPVCLVNLTLPILVNQPLEDLEQLQTMDDSSPFSSRYAYSEETGDDLEEEGISLTGSAVKVAGDLATKLERKERKVSIATDHVFGLGEDLEEDKRE</sequence>
<organism evidence="2 3">
    <name type="scientific">Nyssa sinensis</name>
    <dbReference type="NCBI Taxonomy" id="561372"/>
    <lineage>
        <taxon>Eukaryota</taxon>
        <taxon>Viridiplantae</taxon>
        <taxon>Streptophyta</taxon>
        <taxon>Embryophyta</taxon>
        <taxon>Tracheophyta</taxon>
        <taxon>Spermatophyta</taxon>
        <taxon>Magnoliopsida</taxon>
        <taxon>eudicotyledons</taxon>
        <taxon>Gunneridae</taxon>
        <taxon>Pentapetalae</taxon>
        <taxon>asterids</taxon>
        <taxon>Cornales</taxon>
        <taxon>Nyssaceae</taxon>
        <taxon>Nyssa</taxon>
    </lineage>
</organism>
<dbReference type="EMBL" id="CM018037">
    <property type="protein sequence ID" value="KAA8539699.1"/>
    <property type="molecule type" value="Genomic_DNA"/>
</dbReference>
<proteinExistence type="predicted"/>
<evidence type="ECO:0000313" key="2">
    <source>
        <dbReference type="EMBL" id="KAA8539699.1"/>
    </source>
</evidence>
<keyword evidence="3" id="KW-1185">Reference proteome</keyword>